<dbReference type="Pfam" id="PF12713">
    <property type="entry name" value="DUF3806"/>
    <property type="match status" value="1"/>
</dbReference>
<dbReference type="STRING" id="1274.HX89_09055"/>
<dbReference type="OrthoDB" id="5142870at2"/>
<evidence type="ECO:0000313" key="2">
    <source>
        <dbReference type="EMBL" id="AIF41066.1"/>
    </source>
</evidence>
<dbReference type="RefSeq" id="WP_006944331.1">
    <property type="nucleotide sequence ID" value="NZ_CAKZHM010000118.1"/>
</dbReference>
<accession>A0A075JFN9</accession>
<dbReference type="Proteomes" id="UP000027986">
    <property type="component" value="Chromosome"/>
</dbReference>
<dbReference type="AlphaFoldDB" id="A0A075JFN9"/>
<sequence>MADIIVEPVGEAEQTVLDGWLDDAARWNIDVTDVATIDAAYESYVDRVIAQDETEREDPTPFVAMIGFALGQWLTLETVLEWRVITDAEGRDIGLSLPDESSIMFPSDFVADAWNEMQRDWLADWARDLRTQLEVLR</sequence>
<name>A0A075JFN9_9MICO</name>
<keyword evidence="3" id="KW-1185">Reference proteome</keyword>
<dbReference type="InterPro" id="IPR024266">
    <property type="entry name" value="DUF3806"/>
</dbReference>
<gene>
    <name evidence="2" type="ORF">HX89_09055</name>
</gene>
<feature type="domain" description="DUF3806" evidence="1">
    <location>
        <begin position="44"/>
        <end position="118"/>
    </location>
</feature>
<evidence type="ECO:0000259" key="1">
    <source>
        <dbReference type="Pfam" id="PF12713"/>
    </source>
</evidence>
<reference evidence="2 3" key="1">
    <citation type="submission" date="2014-07" db="EMBL/GenBank/DDBJ databases">
        <title>Genome Sequencing of Dermacoccus nishinomiyaensis.</title>
        <authorList>
            <person name="Hong K.W."/>
            <person name="Chan K.G."/>
        </authorList>
    </citation>
    <scope>NUCLEOTIDE SEQUENCE [LARGE SCALE GENOMIC DNA]</scope>
    <source>
        <strain evidence="2 3">M25</strain>
    </source>
</reference>
<evidence type="ECO:0000313" key="3">
    <source>
        <dbReference type="Proteomes" id="UP000027986"/>
    </source>
</evidence>
<dbReference type="eggNOG" id="ENOG5033GNA">
    <property type="taxonomic scope" value="Bacteria"/>
</dbReference>
<dbReference type="GeneID" id="70041391"/>
<proteinExistence type="predicted"/>
<dbReference type="HOGENOM" id="CLU_1861919_0_0_11"/>
<protein>
    <recommendedName>
        <fullName evidence="1">DUF3806 domain-containing protein</fullName>
    </recommendedName>
</protein>
<dbReference type="EMBL" id="CP008889">
    <property type="protein sequence ID" value="AIF41066.1"/>
    <property type="molecule type" value="Genomic_DNA"/>
</dbReference>
<dbReference type="KEGG" id="dni:HX89_09055"/>
<organism evidence="2 3">
    <name type="scientific">Dermacoccus nishinomiyaensis</name>
    <dbReference type="NCBI Taxonomy" id="1274"/>
    <lineage>
        <taxon>Bacteria</taxon>
        <taxon>Bacillati</taxon>
        <taxon>Actinomycetota</taxon>
        <taxon>Actinomycetes</taxon>
        <taxon>Micrococcales</taxon>
        <taxon>Dermacoccaceae</taxon>
        <taxon>Dermacoccus</taxon>
    </lineage>
</organism>